<dbReference type="Proteomes" id="UP000237105">
    <property type="component" value="Unassembled WGS sequence"/>
</dbReference>
<name>A0A2P5BYY5_PARAD</name>
<feature type="non-terminal residue" evidence="1">
    <location>
        <position position="1"/>
    </location>
</feature>
<dbReference type="AlphaFoldDB" id="A0A2P5BYY5"/>
<evidence type="ECO:0000313" key="2">
    <source>
        <dbReference type="Proteomes" id="UP000237105"/>
    </source>
</evidence>
<dbReference type="PANTHER" id="PTHR33240">
    <property type="entry name" value="OS08G0508500 PROTEIN"/>
    <property type="match status" value="1"/>
</dbReference>
<proteinExistence type="predicted"/>
<organism evidence="1 2">
    <name type="scientific">Parasponia andersonii</name>
    <name type="common">Sponia andersonii</name>
    <dbReference type="NCBI Taxonomy" id="3476"/>
    <lineage>
        <taxon>Eukaryota</taxon>
        <taxon>Viridiplantae</taxon>
        <taxon>Streptophyta</taxon>
        <taxon>Embryophyta</taxon>
        <taxon>Tracheophyta</taxon>
        <taxon>Spermatophyta</taxon>
        <taxon>Magnoliopsida</taxon>
        <taxon>eudicotyledons</taxon>
        <taxon>Gunneridae</taxon>
        <taxon>Pentapetalae</taxon>
        <taxon>rosids</taxon>
        <taxon>fabids</taxon>
        <taxon>Rosales</taxon>
        <taxon>Cannabaceae</taxon>
        <taxon>Parasponia</taxon>
    </lineage>
</organism>
<keyword evidence="2" id="KW-1185">Reference proteome</keyword>
<evidence type="ECO:0000313" key="1">
    <source>
        <dbReference type="EMBL" id="PON53969.1"/>
    </source>
</evidence>
<accession>A0A2P5BYY5</accession>
<gene>
    <name evidence="1" type="ORF">PanWU01x14_198470</name>
</gene>
<protein>
    <submittedName>
        <fullName evidence="1">Uncharacterized protein</fullName>
    </submittedName>
</protein>
<sequence>TRVNPLGIVTLNVCTAERCLDMDFIVIDCHSSFNAIIGRGWIHAIHGVAFTLHQVLRCLSKDGTYTIDIKGDQASARMCFSTALRGVDTNASASTRDE</sequence>
<dbReference type="PANTHER" id="PTHR33240:SF8">
    <property type="entry name" value="OS03G0439900 PROTEIN"/>
    <property type="match status" value="1"/>
</dbReference>
<dbReference type="EMBL" id="JXTB01000200">
    <property type="protein sequence ID" value="PON53969.1"/>
    <property type="molecule type" value="Genomic_DNA"/>
</dbReference>
<dbReference type="OrthoDB" id="1166097at2759"/>
<comment type="caution">
    <text evidence="1">The sequence shown here is derived from an EMBL/GenBank/DDBJ whole genome shotgun (WGS) entry which is preliminary data.</text>
</comment>
<reference evidence="2" key="1">
    <citation type="submission" date="2016-06" db="EMBL/GenBank/DDBJ databases">
        <title>Parallel loss of symbiosis genes in relatives of nitrogen-fixing non-legume Parasponia.</title>
        <authorList>
            <person name="Van Velzen R."/>
            <person name="Holmer R."/>
            <person name="Bu F."/>
            <person name="Rutten L."/>
            <person name="Van Zeijl A."/>
            <person name="Liu W."/>
            <person name="Santuari L."/>
            <person name="Cao Q."/>
            <person name="Sharma T."/>
            <person name="Shen D."/>
            <person name="Roswanjaya Y."/>
            <person name="Wardhani T."/>
            <person name="Kalhor M.S."/>
            <person name="Jansen J."/>
            <person name="Van den Hoogen J."/>
            <person name="Gungor B."/>
            <person name="Hartog M."/>
            <person name="Hontelez J."/>
            <person name="Verver J."/>
            <person name="Yang W.-C."/>
            <person name="Schijlen E."/>
            <person name="Repin R."/>
            <person name="Schilthuizen M."/>
            <person name="Schranz E."/>
            <person name="Heidstra R."/>
            <person name="Miyata K."/>
            <person name="Fedorova E."/>
            <person name="Kohlen W."/>
            <person name="Bisseling T."/>
            <person name="Smit S."/>
            <person name="Geurts R."/>
        </authorList>
    </citation>
    <scope>NUCLEOTIDE SEQUENCE [LARGE SCALE GENOMIC DNA]</scope>
    <source>
        <strain evidence="2">cv. WU1-14</strain>
    </source>
</reference>